<dbReference type="InterPro" id="IPR029063">
    <property type="entry name" value="SAM-dependent_MTases_sf"/>
</dbReference>
<protein>
    <recommendedName>
        <fullName evidence="4">Methyltransferase type 11 domain-containing protein</fullName>
    </recommendedName>
</protein>
<dbReference type="PANTHER" id="PTHR45036">
    <property type="entry name" value="METHYLTRANSFERASE LIKE 7B"/>
    <property type="match status" value="1"/>
</dbReference>
<evidence type="ECO:0000313" key="3">
    <source>
        <dbReference type="Proteomes" id="UP001189429"/>
    </source>
</evidence>
<evidence type="ECO:0008006" key="4">
    <source>
        <dbReference type="Google" id="ProtNLM"/>
    </source>
</evidence>
<comment type="caution">
    <text evidence="2">The sequence shown here is derived from an EMBL/GenBank/DDBJ whole genome shotgun (WGS) entry which is preliminary data.</text>
</comment>
<dbReference type="InterPro" id="IPR052356">
    <property type="entry name" value="Thiol_S-MT"/>
</dbReference>
<dbReference type="Proteomes" id="UP001189429">
    <property type="component" value="Unassembled WGS sequence"/>
</dbReference>
<evidence type="ECO:0000256" key="1">
    <source>
        <dbReference type="SAM" id="MobiDB-lite"/>
    </source>
</evidence>
<feature type="compositionally biased region" description="Pro residues" evidence="1">
    <location>
        <begin position="36"/>
        <end position="52"/>
    </location>
</feature>
<accession>A0ABN9VM15</accession>
<sequence>MPSRKAAGILGSLHALREASCCALGPGSGSFSRRAPGPPSPSRRPLSPPPPLSVGRSQAWIKGAWISDGSRVHGKSRSPAAERGGIGRILGRAPPPIHGFGDRAPSPWIANPCFRAPDPGARCREVLCSVEDPAAALRETSRVLVPGGRFGYLEHVSADVGSPLEWQQLAMDPLQQQIAGNCHLHRDTEALIRGSVGSEQGSLFSQLDDTERYEVWQMWPISQQVVGVATK</sequence>
<dbReference type="EMBL" id="CAUYUJ010017393">
    <property type="protein sequence ID" value="CAK0874385.1"/>
    <property type="molecule type" value="Genomic_DNA"/>
</dbReference>
<feature type="region of interest" description="Disordered" evidence="1">
    <location>
        <begin position="27"/>
        <end position="55"/>
    </location>
</feature>
<reference evidence="2" key="1">
    <citation type="submission" date="2023-10" db="EMBL/GenBank/DDBJ databases">
        <authorList>
            <person name="Chen Y."/>
            <person name="Shah S."/>
            <person name="Dougan E. K."/>
            <person name="Thang M."/>
            <person name="Chan C."/>
        </authorList>
    </citation>
    <scope>NUCLEOTIDE SEQUENCE [LARGE SCALE GENOMIC DNA]</scope>
</reference>
<organism evidence="2 3">
    <name type="scientific">Prorocentrum cordatum</name>
    <dbReference type="NCBI Taxonomy" id="2364126"/>
    <lineage>
        <taxon>Eukaryota</taxon>
        <taxon>Sar</taxon>
        <taxon>Alveolata</taxon>
        <taxon>Dinophyceae</taxon>
        <taxon>Prorocentrales</taxon>
        <taxon>Prorocentraceae</taxon>
        <taxon>Prorocentrum</taxon>
    </lineage>
</organism>
<evidence type="ECO:0000313" key="2">
    <source>
        <dbReference type="EMBL" id="CAK0874385.1"/>
    </source>
</evidence>
<dbReference type="Gene3D" id="3.40.50.150">
    <property type="entry name" value="Vaccinia Virus protein VP39"/>
    <property type="match status" value="1"/>
</dbReference>
<name>A0ABN9VM15_9DINO</name>
<proteinExistence type="predicted"/>
<gene>
    <name evidence="2" type="ORF">PCOR1329_LOCUS59324</name>
</gene>
<dbReference type="SUPFAM" id="SSF53335">
    <property type="entry name" value="S-adenosyl-L-methionine-dependent methyltransferases"/>
    <property type="match status" value="1"/>
</dbReference>
<feature type="region of interest" description="Disordered" evidence="1">
    <location>
        <begin position="69"/>
        <end position="88"/>
    </location>
</feature>
<keyword evidence="3" id="KW-1185">Reference proteome</keyword>
<dbReference type="PANTHER" id="PTHR45036:SF1">
    <property type="entry name" value="METHYLTRANSFERASE LIKE 7A"/>
    <property type="match status" value="1"/>
</dbReference>